<reference evidence="1" key="1">
    <citation type="submission" date="2020-09" db="EMBL/GenBank/DDBJ databases">
        <authorList>
            <person name="Palma L."/>
            <person name="Caballero P."/>
            <person name="Berry C."/>
            <person name="Del Valle E."/>
        </authorList>
    </citation>
    <scope>NUCLEOTIDE SEQUENCE</scope>
    <source>
        <strain evidence="1">M</strain>
    </source>
</reference>
<sequence>MEELLHKIIDKLDKIDKDIQEIKTDLKAHRIETDDNFTKLYHLVEEKDVEIDVLNKRLFKNEATVERIKREKH</sequence>
<accession>A0AAW3YTI8</accession>
<name>A0AAW3YTI8_9GAMM</name>
<organism evidence="1">
    <name type="scientific">Xenorhabdus szentirmaii</name>
    <dbReference type="NCBI Taxonomy" id="290112"/>
    <lineage>
        <taxon>Bacteria</taxon>
        <taxon>Pseudomonadati</taxon>
        <taxon>Pseudomonadota</taxon>
        <taxon>Gammaproteobacteria</taxon>
        <taxon>Enterobacterales</taxon>
        <taxon>Morganellaceae</taxon>
        <taxon>Xenorhabdus</taxon>
    </lineage>
</organism>
<comment type="caution">
    <text evidence="1">The sequence shown here is derived from an EMBL/GenBank/DDBJ whole genome shotgun (WGS) entry which is preliminary data.</text>
</comment>
<dbReference type="Proteomes" id="UP001193920">
    <property type="component" value="Unassembled WGS sequence"/>
</dbReference>
<gene>
    <name evidence="1" type="ORF">ID854_07045</name>
</gene>
<evidence type="ECO:0000313" key="1">
    <source>
        <dbReference type="EMBL" id="MBD2800219.1"/>
    </source>
</evidence>
<dbReference type="EMBL" id="JACXBF010000157">
    <property type="protein sequence ID" value="MBD2800219.1"/>
    <property type="molecule type" value="Genomic_DNA"/>
</dbReference>
<protein>
    <submittedName>
        <fullName evidence="1">Uncharacterized protein</fullName>
    </submittedName>
</protein>
<dbReference type="AlphaFoldDB" id="A0AAW3YTI8"/>
<reference evidence="1" key="2">
    <citation type="journal article" date="2024" name="Toxins">
        <title>Genome Sequence Analysis of Native Xenorhabdus Strains Isolated from Entomopathogenic Nematodes in Argentina.</title>
        <authorList>
            <person name="Palma L."/>
            <person name="Frizzo L."/>
            <person name="Kaiser S."/>
            <person name="Berry C."/>
            <person name="Caballero P."/>
            <person name="Bode H.B."/>
            <person name="Del Valle E.E."/>
        </authorList>
    </citation>
    <scope>NUCLEOTIDE SEQUENCE</scope>
    <source>
        <strain evidence="1">M</strain>
    </source>
</reference>
<proteinExistence type="predicted"/>